<dbReference type="EMBL" id="VIEB01000614">
    <property type="protein sequence ID" value="TQD84945.1"/>
    <property type="molecule type" value="Genomic_DNA"/>
</dbReference>
<proteinExistence type="inferred from homology"/>
<protein>
    <recommendedName>
        <fullName evidence="11">Photosystem II PsbY protein</fullName>
    </recommendedName>
</protein>
<dbReference type="Proteomes" id="UP000315295">
    <property type="component" value="Unassembled WGS sequence"/>
</dbReference>
<evidence type="ECO:0000313" key="10">
    <source>
        <dbReference type="Proteomes" id="UP000315295"/>
    </source>
</evidence>
<evidence type="ECO:0000256" key="3">
    <source>
        <dbReference type="ARBA" id="ARBA00022692"/>
    </source>
</evidence>
<dbReference type="GO" id="GO:0015979">
    <property type="term" value="P:photosynthesis"/>
    <property type="evidence" value="ECO:0007669"/>
    <property type="project" value="UniProtKB-KW"/>
</dbReference>
<dbReference type="HAMAP" id="MF_00717">
    <property type="entry name" value="PSII_PsbY"/>
    <property type="match status" value="1"/>
</dbReference>
<evidence type="ECO:0000256" key="8">
    <source>
        <dbReference type="SAM" id="Phobius"/>
    </source>
</evidence>
<dbReference type="GO" id="GO:0009523">
    <property type="term" value="C:photosystem II"/>
    <property type="evidence" value="ECO:0007669"/>
    <property type="project" value="UniProtKB-KW"/>
</dbReference>
<gene>
    <name evidence="9" type="ORF">C1H46_029461</name>
</gene>
<dbReference type="InterPro" id="IPR038760">
    <property type="entry name" value="PsbY_plant"/>
</dbReference>
<dbReference type="AlphaFoldDB" id="A0A540LEQ5"/>
<keyword evidence="4 8" id="KW-1133">Transmembrane helix</keyword>
<organism evidence="9 10">
    <name type="scientific">Malus baccata</name>
    <name type="common">Siberian crab apple</name>
    <name type="synonym">Pyrus baccata</name>
    <dbReference type="NCBI Taxonomy" id="106549"/>
    <lineage>
        <taxon>Eukaryota</taxon>
        <taxon>Viridiplantae</taxon>
        <taxon>Streptophyta</taxon>
        <taxon>Embryophyta</taxon>
        <taxon>Tracheophyta</taxon>
        <taxon>Spermatophyta</taxon>
        <taxon>Magnoliopsida</taxon>
        <taxon>eudicotyledons</taxon>
        <taxon>Gunneridae</taxon>
        <taxon>Pentapetalae</taxon>
        <taxon>rosids</taxon>
        <taxon>fabids</taxon>
        <taxon>Rosales</taxon>
        <taxon>Rosaceae</taxon>
        <taxon>Amygdaloideae</taxon>
        <taxon>Maleae</taxon>
        <taxon>Malus</taxon>
    </lineage>
</organism>
<keyword evidence="5" id="KW-0793">Thylakoid</keyword>
<evidence type="ECO:0000313" key="9">
    <source>
        <dbReference type="EMBL" id="TQD84945.1"/>
    </source>
</evidence>
<comment type="subcellular location">
    <subcellularLocation>
        <location evidence="1">Membrane</location>
    </subcellularLocation>
</comment>
<comment type="caution">
    <text evidence="9">The sequence shown here is derived from an EMBL/GenBank/DDBJ whole genome shotgun (WGS) entry which is preliminary data.</text>
</comment>
<dbReference type="GO" id="GO:0030145">
    <property type="term" value="F:manganese ion binding"/>
    <property type="evidence" value="ECO:0007669"/>
    <property type="project" value="InterPro"/>
</dbReference>
<keyword evidence="3 8" id="KW-0812">Transmembrane</keyword>
<keyword evidence="6 8" id="KW-0472">Membrane</keyword>
<dbReference type="GO" id="GO:0045454">
    <property type="term" value="P:cell redox homeostasis"/>
    <property type="evidence" value="ECO:0007669"/>
    <property type="project" value="TreeGrafter"/>
</dbReference>
<name>A0A540LEQ5_MALBA</name>
<evidence type="ECO:0000256" key="5">
    <source>
        <dbReference type="ARBA" id="ARBA00023078"/>
    </source>
</evidence>
<evidence type="ECO:0000256" key="2">
    <source>
        <dbReference type="ARBA" id="ARBA00022531"/>
    </source>
</evidence>
<dbReference type="STRING" id="106549.A0A540LEQ5"/>
<keyword evidence="7" id="KW-0604">Photosystem II</keyword>
<dbReference type="GO" id="GO:0009534">
    <property type="term" value="C:chloroplast thylakoid"/>
    <property type="evidence" value="ECO:0007669"/>
    <property type="project" value="TreeGrafter"/>
</dbReference>
<evidence type="ECO:0000256" key="1">
    <source>
        <dbReference type="ARBA" id="ARBA00004370"/>
    </source>
</evidence>
<reference evidence="9 10" key="1">
    <citation type="journal article" date="2019" name="G3 (Bethesda)">
        <title>Sequencing of a Wild Apple (Malus baccata) Genome Unravels the Differences Between Cultivated and Wild Apple Species Regarding Disease Resistance and Cold Tolerance.</title>
        <authorList>
            <person name="Chen X."/>
        </authorList>
    </citation>
    <scope>NUCLEOTIDE SEQUENCE [LARGE SCALE GENOMIC DNA]</scope>
    <source>
        <strain evidence="10">cv. Shandingzi</strain>
        <tissue evidence="9">Leaves</tissue>
    </source>
</reference>
<dbReference type="InterPro" id="IPR009388">
    <property type="entry name" value="PSII_PsbY"/>
</dbReference>
<evidence type="ECO:0000256" key="4">
    <source>
        <dbReference type="ARBA" id="ARBA00022989"/>
    </source>
</evidence>
<accession>A0A540LEQ5</accession>
<keyword evidence="10" id="KW-1185">Reference proteome</keyword>
<sequence>MAATIGTSMAALSHRCFTFKSSKNMITYKPTMKIVSFSSTKYQPKSFTSFKSPINSKHSTSIITAVVSTLISCDSAFAAEVAAATGEGDKRVLALLIPIVPAILWVLYNILGPALNQIDRMRSEK</sequence>
<evidence type="ECO:0000256" key="7">
    <source>
        <dbReference type="ARBA" id="ARBA00023276"/>
    </source>
</evidence>
<dbReference type="Pfam" id="PF06298">
    <property type="entry name" value="PsbY"/>
    <property type="match status" value="1"/>
</dbReference>
<evidence type="ECO:0000256" key="6">
    <source>
        <dbReference type="ARBA" id="ARBA00023136"/>
    </source>
</evidence>
<feature type="transmembrane region" description="Helical" evidence="8">
    <location>
        <begin position="94"/>
        <end position="115"/>
    </location>
</feature>
<keyword evidence="2" id="KW-0602">Photosynthesis</keyword>
<dbReference type="PANTHER" id="PTHR34790">
    <property type="entry name" value="PHOTOSYSTEM II CORE COMPLEX PROTEINS PSBY, CHLOROPLASTIC"/>
    <property type="match status" value="1"/>
</dbReference>
<evidence type="ECO:0008006" key="11">
    <source>
        <dbReference type="Google" id="ProtNLM"/>
    </source>
</evidence>
<dbReference type="PANTHER" id="PTHR34790:SF1">
    <property type="entry name" value="PHOTOSYSTEM II CORE COMPLEX PROTEINS PSBY, CHLOROPLASTIC"/>
    <property type="match status" value="1"/>
</dbReference>